<keyword evidence="2" id="KW-1185">Reference proteome</keyword>
<reference evidence="1 2" key="1">
    <citation type="submission" date="2020-05" db="EMBL/GenBank/DDBJ databases">
        <title>Complete genome sequence of Gemmatimonas greenlandica TET16.</title>
        <authorList>
            <person name="Zeng Y."/>
        </authorList>
    </citation>
    <scope>NUCLEOTIDE SEQUENCE [LARGE SCALE GENOMIC DNA]</scope>
    <source>
        <strain evidence="1 2">TET16</strain>
    </source>
</reference>
<evidence type="ECO:0000313" key="2">
    <source>
        <dbReference type="Proteomes" id="UP000500938"/>
    </source>
</evidence>
<organism evidence="1 2">
    <name type="scientific">Gemmatimonas groenlandica</name>
    <dbReference type="NCBI Taxonomy" id="2732249"/>
    <lineage>
        <taxon>Bacteria</taxon>
        <taxon>Pseudomonadati</taxon>
        <taxon>Gemmatimonadota</taxon>
        <taxon>Gemmatimonadia</taxon>
        <taxon>Gemmatimonadales</taxon>
        <taxon>Gemmatimonadaceae</taxon>
        <taxon>Gemmatimonas</taxon>
    </lineage>
</organism>
<gene>
    <name evidence="1" type="ORF">HKW67_08240</name>
</gene>
<sequence length="193" mass="22034">MTTPPTPHYFASAADFRRWLETHHDSHRELVVGFHKVGTATPSMTWTESVREALCFGWIDGVRRRVDDARYSIRFTPRKTGSIWSAVNLRHVDSLIAEDRMHAAGLAAYQARTDAKSKVYAFEQSEVAFADADLAQFAATPHARAFFQEQPAGYRKQATWWVINAKQPATRARRLAQLIACSGNRERLPQYRR</sequence>
<name>A0A6M4IN44_9BACT</name>
<protein>
    <submittedName>
        <fullName evidence="1">Bacteriocin-protection protein</fullName>
    </submittedName>
</protein>
<dbReference type="AlphaFoldDB" id="A0A6M4IN44"/>
<dbReference type="KEGG" id="ggr:HKW67_08240"/>
<proteinExistence type="predicted"/>
<dbReference type="EMBL" id="CP053085">
    <property type="protein sequence ID" value="QJR35495.1"/>
    <property type="molecule type" value="Genomic_DNA"/>
</dbReference>
<evidence type="ECO:0000313" key="1">
    <source>
        <dbReference type="EMBL" id="QJR35495.1"/>
    </source>
</evidence>
<accession>A0A6M4IN44</accession>
<dbReference type="Proteomes" id="UP000500938">
    <property type="component" value="Chromosome"/>
</dbReference>
<dbReference type="RefSeq" id="WP_171224925.1">
    <property type="nucleotide sequence ID" value="NZ_CP053085.1"/>
</dbReference>
<dbReference type="Pfam" id="PF13376">
    <property type="entry name" value="OmdA"/>
    <property type="match status" value="1"/>
</dbReference>